<dbReference type="SUPFAM" id="SSF48371">
    <property type="entry name" value="ARM repeat"/>
    <property type="match status" value="1"/>
</dbReference>
<evidence type="ECO:0000313" key="3">
    <source>
        <dbReference type="EMBL" id="KAF6237021.1"/>
    </source>
</evidence>
<keyword evidence="1" id="KW-0175">Coiled coil</keyword>
<dbReference type="OrthoDB" id="5332870at2759"/>
<feature type="compositionally biased region" description="Basic and acidic residues" evidence="2">
    <location>
        <begin position="567"/>
        <end position="588"/>
    </location>
</feature>
<dbReference type="GeneID" id="59286564"/>
<organism evidence="3 4">
    <name type="scientific">Letharia columbiana</name>
    <dbReference type="NCBI Taxonomy" id="112416"/>
    <lineage>
        <taxon>Eukaryota</taxon>
        <taxon>Fungi</taxon>
        <taxon>Dikarya</taxon>
        <taxon>Ascomycota</taxon>
        <taxon>Pezizomycotina</taxon>
        <taxon>Lecanoromycetes</taxon>
        <taxon>OSLEUM clade</taxon>
        <taxon>Lecanoromycetidae</taxon>
        <taxon>Lecanorales</taxon>
        <taxon>Lecanorineae</taxon>
        <taxon>Parmeliaceae</taxon>
        <taxon>Letharia</taxon>
    </lineage>
</organism>
<dbReference type="InterPro" id="IPR016024">
    <property type="entry name" value="ARM-type_fold"/>
</dbReference>
<proteinExistence type="predicted"/>
<name>A0A8H6FY39_9LECA</name>
<feature type="coiled-coil region" evidence="1">
    <location>
        <begin position="683"/>
        <end position="745"/>
    </location>
</feature>
<feature type="compositionally biased region" description="Polar residues" evidence="2">
    <location>
        <begin position="884"/>
        <end position="894"/>
    </location>
</feature>
<dbReference type="RefSeq" id="XP_037166353.1">
    <property type="nucleotide sequence ID" value="XM_037306818.1"/>
</dbReference>
<evidence type="ECO:0000313" key="4">
    <source>
        <dbReference type="Proteomes" id="UP000578531"/>
    </source>
</evidence>
<evidence type="ECO:0000256" key="1">
    <source>
        <dbReference type="SAM" id="Coils"/>
    </source>
</evidence>
<feature type="region of interest" description="Disordered" evidence="2">
    <location>
        <begin position="881"/>
        <end position="967"/>
    </location>
</feature>
<reference evidence="3 4" key="1">
    <citation type="journal article" date="2020" name="Genomics">
        <title>Complete, high-quality genomes from long-read metagenomic sequencing of two wolf lichen thalli reveals enigmatic genome architecture.</title>
        <authorList>
            <person name="McKenzie S.K."/>
            <person name="Walston R.F."/>
            <person name="Allen J.L."/>
        </authorList>
    </citation>
    <scope>NUCLEOTIDE SEQUENCE [LARGE SCALE GENOMIC DNA]</scope>
    <source>
        <strain evidence="3">WasteWater2</strain>
    </source>
</reference>
<feature type="region of interest" description="Disordered" evidence="2">
    <location>
        <begin position="567"/>
        <end position="594"/>
    </location>
</feature>
<keyword evidence="4" id="KW-1185">Reference proteome</keyword>
<gene>
    <name evidence="3" type="ORF">HO173_004900</name>
</gene>
<accession>A0A8H6FY39</accession>
<dbReference type="Proteomes" id="UP000578531">
    <property type="component" value="Unassembled WGS sequence"/>
</dbReference>
<dbReference type="AlphaFoldDB" id="A0A8H6FY39"/>
<protein>
    <submittedName>
        <fullName evidence="3">Uncharacterized protein</fullName>
    </submittedName>
</protein>
<comment type="caution">
    <text evidence="3">The sequence shown here is derived from an EMBL/GenBank/DDBJ whole genome shotgun (WGS) entry which is preliminary data.</text>
</comment>
<feature type="compositionally biased region" description="Basic and acidic residues" evidence="2">
    <location>
        <begin position="896"/>
        <end position="908"/>
    </location>
</feature>
<evidence type="ECO:0000256" key="2">
    <source>
        <dbReference type="SAM" id="MobiDB-lite"/>
    </source>
</evidence>
<feature type="coiled-coil region" evidence="1">
    <location>
        <begin position="824"/>
        <end position="876"/>
    </location>
</feature>
<dbReference type="EMBL" id="JACCJC010000016">
    <property type="protein sequence ID" value="KAF6237021.1"/>
    <property type="molecule type" value="Genomic_DNA"/>
</dbReference>
<feature type="region of interest" description="Disordered" evidence="2">
    <location>
        <begin position="996"/>
        <end position="1061"/>
    </location>
</feature>
<sequence>MIREADARKQKLHDILQIVDVGILQLWARGNPCQIVVVLEGLELWPFTIDVLTVLASIPSFRNAALQQKPMLFETLSTNAIDSNSGFDKYAATCVALLSTSSELPIPSKVPVFLMKCLEKATQSLSPETIRPVYLLLSGLESSYLDILPCDVLSSFQSQMVEVLTNLDSDNHLASLLCLAILAKIASRSSGMEKCQPSIQSSPSGEVRPESADRFLPARKFFSSRRAPKTLDLVVLKAITAFSRHCPLSTQEIVESLKLSREIVDAFDKKEKSSWLAANTRKTKKLYEKILTSGVEARVQCEALNFLVVLSAGESLPPEVIPNLKKHLLTSETDNLSASAIGQCIVLLEDASIRELLESLLVLACDKWHPCRESLTKIDNALRLISVFTESISTSSKLLKAVLQSISSNAVSDMVLQYASQVQGTMRLGFVHGHSTIDVCPISYSEAQARLHQSLAVMLLKSALYASKCGGNFDASIMELLLEKQFFHSSTQPASVECNQRRSMNLTTPKISLFEAVSTPRVDSVSLNWRDGLIREMSRDVDCRYEGVIRMVGEICRDLELRCNESERPLREEQSNSRDLQARLESSEQKNAGLEFQARNRQSTLSALETERDCLANQVEATERRLKDLGTSLDNIHQEFDHAKIEAERAAQAAIESARQQDLACLATMTGKDEVFEEQCLKLASTENHVNSLEYEINRMRELDAKNAEKLNNRETHIETLNNAISASERRVQDLQHELNQTKEQDARNTAKISNNEALIEELNSTIVAVNEASDRNESLISALQVQLRNVEVDTSELRLQHETYVSAKDAEFERLDESNRSSNDKWQSELEVAHRRAAAASEQNAATIAGLQSKVSKLRKEREERAREFAEAQELSGRLMSLMGTTKRQTSSHGAELRTLGHDERDLPSSGANSPDLTAAESLHSPNSSASSRAPKRIKRHQDSRTPTTRATKSSKSIITSKEHQRSVMRVGRVPLGDLGSTQSPGLLALKNPKSREHYTPKTDGAGEIPTENDQVSPDLDSEEESFGGGDIFTSTEQEQIPALRSKLPRHEYDETTTEF</sequence>